<dbReference type="InterPro" id="IPR050738">
    <property type="entry name" value="Sulfatase"/>
</dbReference>
<dbReference type="Pfam" id="PF00884">
    <property type="entry name" value="Sulfatase"/>
    <property type="match status" value="1"/>
</dbReference>
<name>A0A512C7P9_9BACT</name>
<comment type="similarity">
    <text evidence="1">Belongs to the sulfatase family.</text>
</comment>
<evidence type="ECO:0000313" key="6">
    <source>
        <dbReference type="EMBL" id="GEO20248.1"/>
    </source>
</evidence>
<dbReference type="FunFam" id="3.40.720.10:FF:000047">
    <property type="entry name" value="Arylsulfatase"/>
    <property type="match status" value="1"/>
</dbReference>
<dbReference type="AlphaFoldDB" id="A0A512C7P9"/>
<evidence type="ECO:0000256" key="1">
    <source>
        <dbReference type="ARBA" id="ARBA00008779"/>
    </source>
</evidence>
<dbReference type="PANTHER" id="PTHR42693:SF53">
    <property type="entry name" value="ENDO-4-O-SULFATASE"/>
    <property type="match status" value="1"/>
</dbReference>
<protein>
    <submittedName>
        <fullName evidence="6">Arylsulfatase</fullName>
    </submittedName>
</protein>
<evidence type="ECO:0000256" key="4">
    <source>
        <dbReference type="ARBA" id="ARBA00022837"/>
    </source>
</evidence>
<dbReference type="Gene3D" id="3.40.720.10">
    <property type="entry name" value="Alkaline Phosphatase, subunit A"/>
    <property type="match status" value="1"/>
</dbReference>
<dbReference type="PANTHER" id="PTHR42693">
    <property type="entry name" value="ARYLSULFATASE FAMILY MEMBER"/>
    <property type="match status" value="1"/>
</dbReference>
<proteinExistence type="inferred from homology"/>
<evidence type="ECO:0000256" key="3">
    <source>
        <dbReference type="ARBA" id="ARBA00022801"/>
    </source>
</evidence>
<keyword evidence="3" id="KW-0378">Hydrolase</keyword>
<dbReference type="InterPro" id="IPR000917">
    <property type="entry name" value="Sulfatase_N"/>
</dbReference>
<dbReference type="InterPro" id="IPR017850">
    <property type="entry name" value="Alkaline_phosphatase_core_sf"/>
</dbReference>
<reference evidence="6 7" key="1">
    <citation type="submission" date="2019-07" db="EMBL/GenBank/DDBJ databases">
        <title>Whole genome shotgun sequence of Cyclobacterium qasimii NBRC 106168.</title>
        <authorList>
            <person name="Hosoyama A."/>
            <person name="Uohara A."/>
            <person name="Ohji S."/>
            <person name="Ichikawa N."/>
        </authorList>
    </citation>
    <scope>NUCLEOTIDE SEQUENCE [LARGE SCALE GENOMIC DNA]</scope>
    <source>
        <strain evidence="6 7">NBRC 106168</strain>
    </source>
</reference>
<evidence type="ECO:0000256" key="2">
    <source>
        <dbReference type="ARBA" id="ARBA00022723"/>
    </source>
</evidence>
<dbReference type="RefSeq" id="WP_020890988.1">
    <property type="nucleotide sequence ID" value="NZ_BJYV01000002.1"/>
</dbReference>
<organism evidence="6 7">
    <name type="scientific">Cyclobacterium qasimii</name>
    <dbReference type="NCBI Taxonomy" id="1350429"/>
    <lineage>
        <taxon>Bacteria</taxon>
        <taxon>Pseudomonadati</taxon>
        <taxon>Bacteroidota</taxon>
        <taxon>Cytophagia</taxon>
        <taxon>Cytophagales</taxon>
        <taxon>Cyclobacteriaceae</taxon>
        <taxon>Cyclobacterium</taxon>
    </lineage>
</organism>
<evidence type="ECO:0000313" key="7">
    <source>
        <dbReference type="Proteomes" id="UP000321301"/>
    </source>
</evidence>
<dbReference type="Proteomes" id="UP000321301">
    <property type="component" value="Unassembled WGS sequence"/>
</dbReference>
<keyword evidence="7" id="KW-1185">Reference proteome</keyword>
<accession>A0A512C7P9</accession>
<comment type="caution">
    <text evidence="6">The sequence shown here is derived from an EMBL/GenBank/DDBJ whole genome shotgun (WGS) entry which is preliminary data.</text>
</comment>
<dbReference type="GO" id="GO:0046872">
    <property type="term" value="F:metal ion binding"/>
    <property type="evidence" value="ECO:0007669"/>
    <property type="project" value="UniProtKB-KW"/>
</dbReference>
<keyword evidence="2" id="KW-0479">Metal-binding</keyword>
<sequence>MEYFYHLVYKEKKLFKTEYLMILCVLSFYGCQQKASIEAEDIRPNIILIMADDMGYSDLGAFGGEINTPNLDKLAADGLLMTQFYNSSRCCPSRAALLTGLYQHEAGVGNMTGNMGHPSYQGFLNEQCVTIGEVLQTSGYRTMISGKWHLGGAPEQRPNNRGFDRFFGIAKGGVVYFNPIKSGSIVLDSAIVPTDTSSFYSTDAFNDYAVSFIKEHMENRENKSRQPFFLYLAHVAPHFPLQAKAEDIAKYRGKYKEGFDVYRNRRLEKMKELQIIPSSISLSSPDDKVLDWNSLSEAEKDTFDLRMATYAAQVDCMDQGIGEILQSLEELNINEETVIIFLSDNGATSENVSSKEIYGGPIGSSQSYTSYTPSWANVSNTPFKMYKHWVHEGGISTPLIINYPKLIQKQQINHEMGHIMDIMPTCLDLAQTDYPETYKGNKIRPMRGLSLLPLLTNKEKEPHEWLFWEHQGNSAVRKGDWKLVKKQNDENWALYNIANDRTEDMDLTHNQPDMVKEMLVAYQNWEKEVGVMPWGFDKK</sequence>
<dbReference type="SUPFAM" id="SSF53649">
    <property type="entry name" value="Alkaline phosphatase-like"/>
    <property type="match status" value="1"/>
</dbReference>
<dbReference type="Gene3D" id="3.30.1120.10">
    <property type="match status" value="1"/>
</dbReference>
<dbReference type="PROSITE" id="PS00149">
    <property type="entry name" value="SULFATASE_2"/>
    <property type="match status" value="1"/>
</dbReference>
<keyword evidence="4" id="KW-0106">Calcium</keyword>
<dbReference type="CDD" id="cd16025">
    <property type="entry name" value="PAS_like"/>
    <property type="match status" value="1"/>
</dbReference>
<gene>
    <name evidence="6" type="ORF">CQA01_07820</name>
</gene>
<dbReference type="EMBL" id="BJYV01000002">
    <property type="protein sequence ID" value="GEO20248.1"/>
    <property type="molecule type" value="Genomic_DNA"/>
</dbReference>
<evidence type="ECO:0000259" key="5">
    <source>
        <dbReference type="Pfam" id="PF00884"/>
    </source>
</evidence>
<feature type="domain" description="Sulfatase N-terminal" evidence="5">
    <location>
        <begin position="44"/>
        <end position="431"/>
    </location>
</feature>
<dbReference type="GO" id="GO:0004065">
    <property type="term" value="F:arylsulfatase activity"/>
    <property type="evidence" value="ECO:0007669"/>
    <property type="project" value="TreeGrafter"/>
</dbReference>
<dbReference type="InterPro" id="IPR024607">
    <property type="entry name" value="Sulfatase_CS"/>
</dbReference>